<dbReference type="InterPro" id="IPR037523">
    <property type="entry name" value="VOC_core"/>
</dbReference>
<evidence type="ECO:0000313" key="2">
    <source>
        <dbReference type="EMBL" id="MEW9264314.1"/>
    </source>
</evidence>
<keyword evidence="3" id="KW-1185">Reference proteome</keyword>
<sequence length="122" mass="13524">MTTLRLTATVLDTPDPPALARFYRHLLGFETVSEDPDWVVLRGPDGQGLSFQRESGYSRPAWPAAQGEQQMQDHLDIAVDDLEAAVAHAVSGGAQVEEFQPQETVRVVRDPHGHLFCLYLPD</sequence>
<reference evidence="2 3" key="1">
    <citation type="submission" date="2024-07" db="EMBL/GenBank/DDBJ databases">
        <authorList>
            <person name="Thanompreechachai J."/>
            <person name="Duangmal K."/>
        </authorList>
    </citation>
    <scope>NUCLEOTIDE SEQUENCE [LARGE SCALE GENOMIC DNA]</scope>
    <source>
        <strain evidence="2 3">KCTC 19886</strain>
    </source>
</reference>
<proteinExistence type="predicted"/>
<dbReference type="InterPro" id="IPR041581">
    <property type="entry name" value="Glyoxalase_6"/>
</dbReference>
<comment type="caution">
    <text evidence="2">The sequence shown here is derived from an EMBL/GenBank/DDBJ whole genome shotgun (WGS) entry which is preliminary data.</text>
</comment>
<dbReference type="Gene3D" id="3.10.180.10">
    <property type="entry name" value="2,3-Dihydroxybiphenyl 1,2-Dioxygenase, domain 1"/>
    <property type="match status" value="1"/>
</dbReference>
<dbReference type="SUPFAM" id="SSF54593">
    <property type="entry name" value="Glyoxalase/Bleomycin resistance protein/Dihydroxybiphenyl dioxygenase"/>
    <property type="match status" value="1"/>
</dbReference>
<gene>
    <name evidence="2" type="ORF">AB1207_06120</name>
</gene>
<dbReference type="Pfam" id="PF18029">
    <property type="entry name" value="Glyoxalase_6"/>
    <property type="match status" value="1"/>
</dbReference>
<feature type="domain" description="VOC" evidence="1">
    <location>
        <begin position="5"/>
        <end position="122"/>
    </location>
</feature>
<dbReference type="EMBL" id="JBFNQN010000004">
    <property type="protein sequence ID" value="MEW9264314.1"/>
    <property type="molecule type" value="Genomic_DNA"/>
</dbReference>
<name>A0ABV3P3W3_9ACTN</name>
<protein>
    <submittedName>
        <fullName evidence="2">VOC family protein</fullName>
    </submittedName>
</protein>
<organism evidence="2 3">
    <name type="scientific">Kineococcus endophyticus</name>
    <dbReference type="NCBI Taxonomy" id="1181883"/>
    <lineage>
        <taxon>Bacteria</taxon>
        <taxon>Bacillati</taxon>
        <taxon>Actinomycetota</taxon>
        <taxon>Actinomycetes</taxon>
        <taxon>Kineosporiales</taxon>
        <taxon>Kineosporiaceae</taxon>
        <taxon>Kineococcus</taxon>
    </lineage>
</organism>
<accession>A0ABV3P3W3</accession>
<evidence type="ECO:0000259" key="1">
    <source>
        <dbReference type="PROSITE" id="PS51819"/>
    </source>
</evidence>
<dbReference type="PROSITE" id="PS51819">
    <property type="entry name" value="VOC"/>
    <property type="match status" value="1"/>
</dbReference>
<dbReference type="RefSeq" id="WP_367636976.1">
    <property type="nucleotide sequence ID" value="NZ_JBFNQN010000004.1"/>
</dbReference>
<evidence type="ECO:0000313" key="3">
    <source>
        <dbReference type="Proteomes" id="UP001555826"/>
    </source>
</evidence>
<dbReference type="InterPro" id="IPR029068">
    <property type="entry name" value="Glyas_Bleomycin-R_OHBP_Dase"/>
</dbReference>
<dbReference type="Proteomes" id="UP001555826">
    <property type="component" value="Unassembled WGS sequence"/>
</dbReference>
<dbReference type="CDD" id="cd06587">
    <property type="entry name" value="VOC"/>
    <property type="match status" value="1"/>
</dbReference>
<dbReference type="PANTHER" id="PTHR35908">
    <property type="entry name" value="HYPOTHETICAL FUSION PROTEIN"/>
    <property type="match status" value="1"/>
</dbReference>
<dbReference type="PANTHER" id="PTHR35908:SF1">
    <property type="entry name" value="CONSERVED PROTEIN"/>
    <property type="match status" value="1"/>
</dbReference>